<sequence length="63" mass="7100">DGNLRIQSSSAKLDQYDFISHAWYDSSRFIAGTSNGYICILFNGDVQTEIDVIEAREKQPLTT</sequence>
<accession>A0A8S3K0B0</accession>
<organism evidence="1 2">
    <name type="scientific">Rotaria magnacalcarata</name>
    <dbReference type="NCBI Taxonomy" id="392030"/>
    <lineage>
        <taxon>Eukaryota</taxon>
        <taxon>Metazoa</taxon>
        <taxon>Spiralia</taxon>
        <taxon>Gnathifera</taxon>
        <taxon>Rotifera</taxon>
        <taxon>Eurotatoria</taxon>
        <taxon>Bdelloidea</taxon>
        <taxon>Philodinida</taxon>
        <taxon>Philodinidae</taxon>
        <taxon>Rotaria</taxon>
    </lineage>
</organism>
<evidence type="ECO:0000313" key="2">
    <source>
        <dbReference type="Proteomes" id="UP000676336"/>
    </source>
</evidence>
<name>A0A8S3K0B0_9BILA</name>
<gene>
    <name evidence="1" type="ORF">SMN809_LOCUS83795</name>
</gene>
<protein>
    <submittedName>
        <fullName evidence="1">Uncharacterized protein</fullName>
    </submittedName>
</protein>
<dbReference type="Proteomes" id="UP000676336">
    <property type="component" value="Unassembled WGS sequence"/>
</dbReference>
<reference evidence="1" key="1">
    <citation type="submission" date="2021-02" db="EMBL/GenBank/DDBJ databases">
        <authorList>
            <person name="Nowell W R."/>
        </authorList>
    </citation>
    <scope>NUCLEOTIDE SEQUENCE</scope>
</reference>
<proteinExistence type="predicted"/>
<comment type="caution">
    <text evidence="1">The sequence shown here is derived from an EMBL/GenBank/DDBJ whole genome shotgun (WGS) entry which is preliminary data.</text>
</comment>
<feature type="non-terminal residue" evidence="1">
    <location>
        <position position="1"/>
    </location>
</feature>
<evidence type="ECO:0000313" key="1">
    <source>
        <dbReference type="EMBL" id="CAF5224429.1"/>
    </source>
</evidence>
<dbReference type="AlphaFoldDB" id="A0A8S3K0B0"/>
<dbReference type="EMBL" id="CAJOBI010357003">
    <property type="protein sequence ID" value="CAF5224429.1"/>
    <property type="molecule type" value="Genomic_DNA"/>
</dbReference>